<dbReference type="PANTHER" id="PTHR42776:SF27">
    <property type="entry name" value="DIPEPTIDYL PEPTIDASE FAMILY MEMBER 6"/>
    <property type="match status" value="1"/>
</dbReference>
<keyword evidence="3" id="KW-0732">Signal</keyword>
<dbReference type="AlphaFoldDB" id="A0A4R6IVB1"/>
<dbReference type="RefSeq" id="WP_133474436.1">
    <property type="nucleotide sequence ID" value="NZ_SNWP01000011.1"/>
</dbReference>
<dbReference type="Gene3D" id="2.120.10.30">
    <property type="entry name" value="TolB, C-terminal domain"/>
    <property type="match status" value="2"/>
</dbReference>
<accession>A0A4R6IVB1</accession>
<evidence type="ECO:0000256" key="3">
    <source>
        <dbReference type="SAM" id="SignalP"/>
    </source>
</evidence>
<dbReference type="InterPro" id="IPR029058">
    <property type="entry name" value="AB_hydrolase_fold"/>
</dbReference>
<dbReference type="GO" id="GO:0004252">
    <property type="term" value="F:serine-type endopeptidase activity"/>
    <property type="evidence" value="ECO:0007669"/>
    <property type="project" value="TreeGrafter"/>
</dbReference>
<dbReference type="SUPFAM" id="SSF82171">
    <property type="entry name" value="DPP6 N-terminal domain-like"/>
    <property type="match status" value="1"/>
</dbReference>
<evidence type="ECO:0000256" key="1">
    <source>
        <dbReference type="ARBA" id="ARBA00022801"/>
    </source>
</evidence>
<reference evidence="5 6" key="1">
    <citation type="submission" date="2019-03" db="EMBL/GenBank/DDBJ databases">
        <title>Genomic Encyclopedia of Archaeal and Bacterial Type Strains, Phase II (KMG-II): from individual species to whole genera.</title>
        <authorList>
            <person name="Goeker M."/>
        </authorList>
    </citation>
    <scope>NUCLEOTIDE SEQUENCE [LARGE SCALE GENOMIC DNA]</scope>
    <source>
        <strain evidence="5 6">DSM 28323</strain>
    </source>
</reference>
<evidence type="ECO:0000256" key="2">
    <source>
        <dbReference type="ARBA" id="ARBA00022825"/>
    </source>
</evidence>
<evidence type="ECO:0000313" key="5">
    <source>
        <dbReference type="EMBL" id="TDO26583.1"/>
    </source>
</evidence>
<feature type="signal peptide" evidence="3">
    <location>
        <begin position="1"/>
        <end position="18"/>
    </location>
</feature>
<feature type="domain" description="Peptidase S9 prolyl oligopeptidase catalytic" evidence="4">
    <location>
        <begin position="508"/>
        <end position="716"/>
    </location>
</feature>
<feature type="chain" id="PRO_5020197006" evidence="3">
    <location>
        <begin position="19"/>
        <end position="717"/>
    </location>
</feature>
<protein>
    <submittedName>
        <fullName evidence="5">Dipeptidyl aminopeptidase/acylaminoacyl peptidase</fullName>
    </submittedName>
</protein>
<dbReference type="OrthoDB" id="9812921at2"/>
<dbReference type="EMBL" id="SNWP01000011">
    <property type="protein sequence ID" value="TDO26583.1"/>
    <property type="molecule type" value="Genomic_DNA"/>
</dbReference>
<dbReference type="SUPFAM" id="SSF53474">
    <property type="entry name" value="alpha/beta-Hydrolases"/>
    <property type="match status" value="1"/>
</dbReference>
<keyword evidence="6" id="KW-1185">Reference proteome</keyword>
<dbReference type="PANTHER" id="PTHR42776">
    <property type="entry name" value="SERINE PEPTIDASE S9 FAMILY MEMBER"/>
    <property type="match status" value="1"/>
</dbReference>
<dbReference type="InterPro" id="IPR011659">
    <property type="entry name" value="WD40"/>
</dbReference>
<dbReference type="Pfam" id="PF00326">
    <property type="entry name" value="Peptidase_S9"/>
    <property type="match status" value="1"/>
</dbReference>
<keyword evidence="1" id="KW-0378">Hydrolase</keyword>
<dbReference type="GO" id="GO:0004177">
    <property type="term" value="F:aminopeptidase activity"/>
    <property type="evidence" value="ECO:0007669"/>
    <property type="project" value="UniProtKB-KW"/>
</dbReference>
<organism evidence="5 6">
    <name type="scientific">Sediminibacterium goheungense</name>
    <dbReference type="NCBI Taxonomy" id="1086393"/>
    <lineage>
        <taxon>Bacteria</taxon>
        <taxon>Pseudomonadati</taxon>
        <taxon>Bacteroidota</taxon>
        <taxon>Chitinophagia</taxon>
        <taxon>Chitinophagales</taxon>
        <taxon>Chitinophagaceae</taxon>
        <taxon>Sediminibacterium</taxon>
    </lineage>
</organism>
<dbReference type="InterPro" id="IPR011042">
    <property type="entry name" value="6-blade_b-propeller_TolB-like"/>
</dbReference>
<evidence type="ECO:0000259" key="4">
    <source>
        <dbReference type="Pfam" id="PF00326"/>
    </source>
</evidence>
<dbReference type="InterPro" id="IPR001375">
    <property type="entry name" value="Peptidase_S9_cat"/>
</dbReference>
<comment type="caution">
    <text evidence="5">The sequence shown here is derived from an EMBL/GenBank/DDBJ whole genome shotgun (WGS) entry which is preliminary data.</text>
</comment>
<name>A0A4R6IVB1_9BACT</name>
<proteinExistence type="predicted"/>
<dbReference type="Pfam" id="PF07676">
    <property type="entry name" value="PD40"/>
    <property type="match status" value="2"/>
</dbReference>
<sequence>MKQLFLWISLCLTQFLMAQNGTETIKVTDMLAISQVGNVSISPDGSKTLFAVTSIEPEGENKWEYRYVNKLYLLNNEGSSTAKAITGGKESASQPVWSPDSKQILFVRPVDGRAQLFLLSLDGGEPVQLTRFKYGVGSPRWSPDGKKIIFSVNLRLEQLLADEELNPGKKPPSWSLEKPGFPANEFLLNNAKPDPDGNTDEIRAYLNLNASAQKAKVINKLNFQQESTTSGELSFTHFFIMNADGSGTAKAITHGFNRFNGIDFTPDGQHIILTGNAGLTENPDRVLESEIYIANTDGSNMRKILGEKGKSYNSPAVSPSGKWMAFQFGGTSFVSVPSLAIMPLNGQATDMVVIPFDRNKSGITWSKDEQSLYFTAQSNGGAPLYKADIKTKQVKQLSGYDAGINSFDIYNDMVVYSKTQVSNPSELYGNNISMQNEKRLTAFNHNWLQQKKLSFPEKFSFVNEKGMTVEYWVMKPANYEAGKKYPTILNIHGGPSAMWGPGENSMWHEFQYYAAKGYVVVYGNPRGSGGYGTDFLRGNVNDWGTGPTSDVLTYLTKAGSGGFIDTSRLAVTGGSYAGYLVAWIIAHDQRFKAACAQRGVYELGTFFGEGNAWRLVPNYFGGYPWEEKAKPILERESPINYVDKIKTPFIIFHGENDLRTGVIQSEMLYKSLKVLGRTVEYVRHPGGTHELTRSGNNRQRIDQMLRTIEFFDRFIKH</sequence>
<keyword evidence="5" id="KW-0031">Aminopeptidase</keyword>
<gene>
    <name evidence="5" type="ORF">BC659_1891</name>
</gene>
<keyword evidence="5" id="KW-0645">Protease</keyword>
<keyword evidence="2" id="KW-0720">Serine protease</keyword>
<dbReference type="GO" id="GO:0006508">
    <property type="term" value="P:proteolysis"/>
    <property type="evidence" value="ECO:0007669"/>
    <property type="project" value="InterPro"/>
</dbReference>
<dbReference type="Gene3D" id="3.40.50.1820">
    <property type="entry name" value="alpha/beta hydrolase"/>
    <property type="match status" value="1"/>
</dbReference>
<dbReference type="Proteomes" id="UP000295741">
    <property type="component" value="Unassembled WGS sequence"/>
</dbReference>
<evidence type="ECO:0000313" key="6">
    <source>
        <dbReference type="Proteomes" id="UP000295741"/>
    </source>
</evidence>